<comment type="caution">
    <text evidence="1">The sequence shown here is derived from an EMBL/GenBank/DDBJ whole genome shotgun (WGS) entry which is preliminary data.</text>
</comment>
<dbReference type="RefSeq" id="WP_237442796.1">
    <property type="nucleotide sequence ID" value="NZ_CAKLPX010000001.1"/>
</dbReference>
<evidence type="ECO:0000313" key="2">
    <source>
        <dbReference type="Proteomes" id="UP000838100"/>
    </source>
</evidence>
<evidence type="ECO:0000313" key="1">
    <source>
        <dbReference type="EMBL" id="CAH0990104.1"/>
    </source>
</evidence>
<proteinExistence type="predicted"/>
<organism evidence="1 2">
    <name type="scientific">Sinobacterium norvegicum</name>
    <dbReference type="NCBI Taxonomy" id="1641715"/>
    <lineage>
        <taxon>Bacteria</taxon>
        <taxon>Pseudomonadati</taxon>
        <taxon>Pseudomonadota</taxon>
        <taxon>Gammaproteobacteria</taxon>
        <taxon>Cellvibrionales</taxon>
        <taxon>Spongiibacteraceae</taxon>
        <taxon>Sinobacterium</taxon>
    </lineage>
</organism>
<name>A0ABM9AAU3_9GAMM</name>
<reference evidence="1" key="1">
    <citation type="submission" date="2021-12" db="EMBL/GenBank/DDBJ databases">
        <authorList>
            <person name="Rodrigo-Torres L."/>
            <person name="Arahal R. D."/>
            <person name="Lucena T."/>
        </authorList>
    </citation>
    <scope>NUCLEOTIDE SEQUENCE</scope>
    <source>
        <strain evidence="1">CECT 8267</strain>
    </source>
</reference>
<sequence>MNKIVIAAISLVLLAALFYGLNRPTTLQLVVVNNSPRAVDSFVLTGSGITAANGQSVPAIPAGGVVEQQVDLQPVGRLRFVAKQGLNRASGILVKRVERWQLYQIIITVDGNNRYQIEQQ</sequence>
<keyword evidence="2" id="KW-1185">Reference proteome</keyword>
<protein>
    <submittedName>
        <fullName evidence="1">Uncharacterized protein</fullName>
    </submittedName>
</protein>
<gene>
    <name evidence="1" type="ORF">SIN8267_00187</name>
</gene>
<dbReference type="Proteomes" id="UP000838100">
    <property type="component" value="Unassembled WGS sequence"/>
</dbReference>
<dbReference type="EMBL" id="CAKLPX010000001">
    <property type="protein sequence ID" value="CAH0990104.1"/>
    <property type="molecule type" value="Genomic_DNA"/>
</dbReference>
<accession>A0ABM9AAU3</accession>